<evidence type="ECO:0000313" key="1">
    <source>
        <dbReference type="EMBL" id="QWG09335.1"/>
    </source>
</evidence>
<evidence type="ECO:0008006" key="3">
    <source>
        <dbReference type="Google" id="ProtNLM"/>
    </source>
</evidence>
<protein>
    <recommendedName>
        <fullName evidence="3">N-acetyltransferase domain-containing protein</fullName>
    </recommendedName>
</protein>
<dbReference type="Proteomes" id="UP000682802">
    <property type="component" value="Chromosome 2"/>
</dbReference>
<name>A0ABX8H2F6_9BACT</name>
<reference evidence="1 2" key="1">
    <citation type="submission" date="2021-05" db="EMBL/GenBank/DDBJ databases">
        <title>Comparative genomic studies on the polysaccharide-degrading batcterial strains of the Flammeovirga genus.</title>
        <authorList>
            <person name="Zewei F."/>
            <person name="Zheng Z."/>
            <person name="Yu L."/>
            <person name="Ruyue G."/>
            <person name="Yanhong M."/>
            <person name="Yuanyuan C."/>
            <person name="Jingyan G."/>
            <person name="Wenjun H."/>
        </authorList>
    </citation>
    <scope>NUCLEOTIDE SEQUENCE [LARGE SCALE GENOMIC DNA]</scope>
    <source>
        <strain evidence="1 2">YS10</strain>
    </source>
</reference>
<dbReference type="RefSeq" id="WP_144076014.1">
    <property type="nucleotide sequence ID" value="NZ_CP076129.1"/>
</dbReference>
<evidence type="ECO:0000313" key="2">
    <source>
        <dbReference type="Proteomes" id="UP000682802"/>
    </source>
</evidence>
<accession>A0ABX8H2F6</accession>
<organism evidence="1 2">
    <name type="scientific">Flammeovirga kamogawensis</name>
    <dbReference type="NCBI Taxonomy" id="373891"/>
    <lineage>
        <taxon>Bacteria</taxon>
        <taxon>Pseudomonadati</taxon>
        <taxon>Bacteroidota</taxon>
        <taxon>Cytophagia</taxon>
        <taxon>Cytophagales</taxon>
        <taxon>Flammeovirgaceae</taxon>
        <taxon>Flammeovirga</taxon>
    </lineage>
</organism>
<keyword evidence="2" id="KW-1185">Reference proteome</keyword>
<proteinExistence type="predicted"/>
<gene>
    <name evidence="1" type="ORF">KM029_22275</name>
</gene>
<dbReference type="EMBL" id="CP076129">
    <property type="protein sequence ID" value="QWG09335.1"/>
    <property type="molecule type" value="Genomic_DNA"/>
</dbReference>
<sequence>MKIQKLTEGELNSFVDQAISLNETDFCFGLIDDKNILFGYYILQMNAEETYIIFRFFDDDEELKLRLIKDAIEKLKLFEIPSIMTFCEEEDFLYFNKAGFDYHNRIVECKLVI</sequence>